<proteinExistence type="predicted"/>
<dbReference type="Proteomes" id="UP001307889">
    <property type="component" value="Chromosome 9"/>
</dbReference>
<evidence type="ECO:0000256" key="1">
    <source>
        <dbReference type="SAM" id="MobiDB-lite"/>
    </source>
</evidence>
<accession>A0ABN7B3D6</accession>
<name>A0ABN7B3D6_9HEMI</name>
<sequence length="76" mass="8482">MFEVLPQMRTTYPLESIDYKDPETSQNHKSPSSSTLVKPRESRTVVKTSESPTRNGIVTFTTLSGTVAHLFQPSNP</sequence>
<gene>
    <name evidence="2" type="ORF">NTJ_11563</name>
</gene>
<keyword evidence="3" id="KW-1185">Reference proteome</keyword>
<evidence type="ECO:0000313" key="2">
    <source>
        <dbReference type="EMBL" id="BES98748.1"/>
    </source>
</evidence>
<dbReference type="EMBL" id="AP028917">
    <property type="protein sequence ID" value="BES98748.1"/>
    <property type="molecule type" value="Genomic_DNA"/>
</dbReference>
<organism evidence="2 3">
    <name type="scientific">Nesidiocoris tenuis</name>
    <dbReference type="NCBI Taxonomy" id="355587"/>
    <lineage>
        <taxon>Eukaryota</taxon>
        <taxon>Metazoa</taxon>
        <taxon>Ecdysozoa</taxon>
        <taxon>Arthropoda</taxon>
        <taxon>Hexapoda</taxon>
        <taxon>Insecta</taxon>
        <taxon>Pterygota</taxon>
        <taxon>Neoptera</taxon>
        <taxon>Paraneoptera</taxon>
        <taxon>Hemiptera</taxon>
        <taxon>Heteroptera</taxon>
        <taxon>Panheteroptera</taxon>
        <taxon>Cimicomorpha</taxon>
        <taxon>Miridae</taxon>
        <taxon>Dicyphina</taxon>
        <taxon>Nesidiocoris</taxon>
    </lineage>
</organism>
<feature type="compositionally biased region" description="Polar residues" evidence="1">
    <location>
        <begin position="24"/>
        <end position="36"/>
    </location>
</feature>
<reference evidence="2 3" key="1">
    <citation type="submission" date="2023-09" db="EMBL/GenBank/DDBJ databases">
        <title>Nesidiocoris tenuis whole genome shotgun sequence.</title>
        <authorList>
            <person name="Shibata T."/>
            <person name="Shimoda M."/>
            <person name="Kobayashi T."/>
            <person name="Uehara T."/>
        </authorList>
    </citation>
    <scope>NUCLEOTIDE SEQUENCE [LARGE SCALE GENOMIC DNA]</scope>
    <source>
        <strain evidence="2 3">Japan</strain>
    </source>
</reference>
<feature type="region of interest" description="Disordered" evidence="1">
    <location>
        <begin position="1"/>
        <end position="51"/>
    </location>
</feature>
<protein>
    <submittedName>
        <fullName evidence="2">Uncharacterized protein</fullName>
    </submittedName>
</protein>
<evidence type="ECO:0000313" key="3">
    <source>
        <dbReference type="Proteomes" id="UP001307889"/>
    </source>
</evidence>